<feature type="domain" description="Tudor" evidence="4">
    <location>
        <begin position="96"/>
        <end position="158"/>
    </location>
</feature>
<dbReference type="GO" id="GO:0005634">
    <property type="term" value="C:nucleus"/>
    <property type="evidence" value="ECO:0007669"/>
    <property type="project" value="UniProtKB-SubCell"/>
</dbReference>
<dbReference type="PANTHER" id="PTHR46297">
    <property type="entry name" value="ZINC FINGER CCCH-TYPE WITH G PATCH DOMAIN-CONTAINING PROTEIN"/>
    <property type="match status" value="1"/>
</dbReference>
<dbReference type="AlphaFoldDB" id="A0A3N4LNR1"/>
<keyword evidence="6" id="KW-1185">Reference proteome</keyword>
<accession>A0A3N4LNR1</accession>
<feature type="region of interest" description="Disordered" evidence="3">
    <location>
        <begin position="192"/>
        <end position="224"/>
    </location>
</feature>
<dbReference type="Gene3D" id="2.30.30.140">
    <property type="match status" value="1"/>
</dbReference>
<feature type="compositionally biased region" description="Polar residues" evidence="3">
    <location>
        <begin position="165"/>
        <end position="177"/>
    </location>
</feature>
<protein>
    <recommendedName>
        <fullName evidence="4">Tudor domain-containing protein</fullName>
    </recommendedName>
</protein>
<proteinExistence type="predicted"/>
<comment type="subcellular location">
    <subcellularLocation>
        <location evidence="1">Nucleus</location>
    </subcellularLocation>
</comment>
<feature type="region of interest" description="Disordered" evidence="3">
    <location>
        <begin position="146"/>
        <end position="177"/>
    </location>
</feature>
<dbReference type="InterPro" id="IPR041297">
    <property type="entry name" value="Crb2_Tudor"/>
</dbReference>
<dbReference type="CDD" id="cd20446">
    <property type="entry name" value="Tudor_SpSPF30-like"/>
    <property type="match status" value="1"/>
</dbReference>
<evidence type="ECO:0000313" key="5">
    <source>
        <dbReference type="EMBL" id="RPB24436.1"/>
    </source>
</evidence>
<name>A0A3N4LNR1_9PEZI</name>
<dbReference type="SMART" id="SM00333">
    <property type="entry name" value="TUDOR"/>
    <property type="match status" value="1"/>
</dbReference>
<dbReference type="PANTHER" id="PTHR46297:SF2">
    <property type="entry name" value="TUDOR DOMAIN-CONTAINING PROTEIN"/>
    <property type="match status" value="1"/>
</dbReference>
<organism evidence="5 6">
    <name type="scientific">Terfezia boudieri ATCC MYA-4762</name>
    <dbReference type="NCBI Taxonomy" id="1051890"/>
    <lineage>
        <taxon>Eukaryota</taxon>
        <taxon>Fungi</taxon>
        <taxon>Dikarya</taxon>
        <taxon>Ascomycota</taxon>
        <taxon>Pezizomycotina</taxon>
        <taxon>Pezizomycetes</taxon>
        <taxon>Pezizales</taxon>
        <taxon>Pezizaceae</taxon>
        <taxon>Terfezia</taxon>
    </lineage>
</organism>
<sequence length="290" mass="31389">MDTELNEYRLQLESVEAALKADPDNTELANLASELKEVIALTETVLAEERGATATPAASISTSTAINAPGKWINDSKRELMSTPVENTPAGTGAVHSFTVGDNVLARWTSGDNAFYPARITSITGSSKNPVYIVKFTSYNVSETLSSQHVKPLSDSQQKKRKLDQMSSVSPTPVNSAIISQPANINAALAEQSKRDPLKVSDGPPRPPKVSKRVKHQRELNDSKNKWQAFAAKGVKTASGKTRKIGESSMFRTPEGVHGRVGFTGSGQPMRKELSIRGKHVYQQGDAEED</sequence>
<evidence type="ECO:0000313" key="6">
    <source>
        <dbReference type="Proteomes" id="UP000267821"/>
    </source>
</evidence>
<keyword evidence="2" id="KW-0539">Nucleus</keyword>
<dbReference type="Proteomes" id="UP000267821">
    <property type="component" value="Unassembled WGS sequence"/>
</dbReference>
<feature type="region of interest" description="Disordered" evidence="3">
    <location>
        <begin position="246"/>
        <end position="290"/>
    </location>
</feature>
<gene>
    <name evidence="5" type="ORF">L211DRAFT_877943</name>
</gene>
<dbReference type="InterPro" id="IPR002999">
    <property type="entry name" value="Tudor"/>
</dbReference>
<dbReference type="OrthoDB" id="79171at2759"/>
<evidence type="ECO:0000256" key="3">
    <source>
        <dbReference type="SAM" id="MobiDB-lite"/>
    </source>
</evidence>
<dbReference type="Pfam" id="PF18115">
    <property type="entry name" value="Tudor_3"/>
    <property type="match status" value="1"/>
</dbReference>
<dbReference type="EMBL" id="ML121541">
    <property type="protein sequence ID" value="RPB24436.1"/>
    <property type="molecule type" value="Genomic_DNA"/>
</dbReference>
<dbReference type="InParanoid" id="A0A3N4LNR1"/>
<evidence type="ECO:0000256" key="1">
    <source>
        <dbReference type="ARBA" id="ARBA00004123"/>
    </source>
</evidence>
<dbReference type="SUPFAM" id="SSF63748">
    <property type="entry name" value="Tudor/PWWP/MBT"/>
    <property type="match status" value="1"/>
</dbReference>
<evidence type="ECO:0000259" key="4">
    <source>
        <dbReference type="SMART" id="SM00333"/>
    </source>
</evidence>
<reference evidence="5 6" key="1">
    <citation type="journal article" date="2018" name="Nat. Ecol. Evol.">
        <title>Pezizomycetes genomes reveal the molecular basis of ectomycorrhizal truffle lifestyle.</title>
        <authorList>
            <person name="Murat C."/>
            <person name="Payen T."/>
            <person name="Noel B."/>
            <person name="Kuo A."/>
            <person name="Morin E."/>
            <person name="Chen J."/>
            <person name="Kohler A."/>
            <person name="Krizsan K."/>
            <person name="Balestrini R."/>
            <person name="Da Silva C."/>
            <person name="Montanini B."/>
            <person name="Hainaut M."/>
            <person name="Levati E."/>
            <person name="Barry K.W."/>
            <person name="Belfiori B."/>
            <person name="Cichocki N."/>
            <person name="Clum A."/>
            <person name="Dockter R.B."/>
            <person name="Fauchery L."/>
            <person name="Guy J."/>
            <person name="Iotti M."/>
            <person name="Le Tacon F."/>
            <person name="Lindquist E.A."/>
            <person name="Lipzen A."/>
            <person name="Malagnac F."/>
            <person name="Mello A."/>
            <person name="Molinier V."/>
            <person name="Miyauchi S."/>
            <person name="Poulain J."/>
            <person name="Riccioni C."/>
            <person name="Rubini A."/>
            <person name="Sitrit Y."/>
            <person name="Splivallo R."/>
            <person name="Traeger S."/>
            <person name="Wang M."/>
            <person name="Zifcakova L."/>
            <person name="Wipf D."/>
            <person name="Zambonelli A."/>
            <person name="Paolocci F."/>
            <person name="Nowrousian M."/>
            <person name="Ottonello S."/>
            <person name="Baldrian P."/>
            <person name="Spatafora J.W."/>
            <person name="Henrissat B."/>
            <person name="Nagy L.G."/>
            <person name="Aury J.M."/>
            <person name="Wincker P."/>
            <person name="Grigoriev I.V."/>
            <person name="Bonfante P."/>
            <person name="Martin F.M."/>
        </authorList>
    </citation>
    <scope>NUCLEOTIDE SEQUENCE [LARGE SCALE GENOMIC DNA]</scope>
    <source>
        <strain evidence="5 6">ATCC MYA-4762</strain>
    </source>
</reference>
<dbReference type="STRING" id="1051890.A0A3N4LNR1"/>
<evidence type="ECO:0000256" key="2">
    <source>
        <dbReference type="ARBA" id="ARBA00023242"/>
    </source>
</evidence>